<dbReference type="GeneID" id="68098452"/>
<dbReference type="EMBL" id="PYSW02000079">
    <property type="protein sequence ID" value="KAG2370800.1"/>
    <property type="molecule type" value="Genomic_DNA"/>
</dbReference>
<dbReference type="Pfam" id="PF03931">
    <property type="entry name" value="Skp1_POZ"/>
    <property type="match status" value="1"/>
</dbReference>
<protein>
    <submittedName>
        <fullName evidence="6">Uncharacterized protein</fullName>
    </submittedName>
</protein>
<keyword evidence="2 3" id="KW-0833">Ubl conjugation pathway</keyword>
<dbReference type="InterPro" id="IPR036296">
    <property type="entry name" value="SKP1-like_dim_sf"/>
</dbReference>
<comment type="caution">
    <text evidence="6">The sequence shown here is derived from an EMBL/GenBank/DDBJ whole genome shotgun (WGS) entry which is preliminary data.</text>
</comment>
<feature type="domain" description="SKP1 component dimerisation" evidence="4">
    <location>
        <begin position="113"/>
        <end position="160"/>
    </location>
</feature>
<dbReference type="AlphaFoldDB" id="A0AA88GAX6"/>
<reference evidence="6 8" key="1">
    <citation type="journal article" date="2018" name="BMC Genomics">
        <title>The genome of Naegleria lovaniensis, the basis for a comparative approach to unravel pathogenicity factors of the human pathogenic amoeba N. fowleri.</title>
        <authorList>
            <person name="Liechti N."/>
            <person name="Schurch N."/>
            <person name="Bruggmann R."/>
            <person name="Wittwer M."/>
        </authorList>
    </citation>
    <scope>NUCLEOTIDE SEQUENCE [LARGE SCALE GENOMIC DNA]</scope>
    <source>
        <strain evidence="6 8">ATCC 30569</strain>
    </source>
</reference>
<comment type="similarity">
    <text evidence="1 3">Belongs to the SKP1 family.</text>
</comment>
<evidence type="ECO:0000259" key="4">
    <source>
        <dbReference type="Pfam" id="PF01466"/>
    </source>
</evidence>
<evidence type="ECO:0000256" key="1">
    <source>
        <dbReference type="ARBA" id="ARBA00009993"/>
    </source>
</evidence>
<organism evidence="6 8">
    <name type="scientific">Naegleria lovaniensis</name>
    <name type="common">Amoeba</name>
    <dbReference type="NCBI Taxonomy" id="51637"/>
    <lineage>
        <taxon>Eukaryota</taxon>
        <taxon>Discoba</taxon>
        <taxon>Heterolobosea</taxon>
        <taxon>Tetramitia</taxon>
        <taxon>Eutetramitia</taxon>
        <taxon>Vahlkampfiidae</taxon>
        <taxon>Naegleria</taxon>
    </lineage>
</organism>
<evidence type="ECO:0000313" key="7">
    <source>
        <dbReference type="EMBL" id="KAG2381613.1"/>
    </source>
</evidence>
<evidence type="ECO:0000256" key="3">
    <source>
        <dbReference type="PIRNR" id="PIRNR028729"/>
    </source>
</evidence>
<feature type="domain" description="SKP1 component POZ" evidence="5">
    <location>
        <begin position="6"/>
        <end position="67"/>
    </location>
</feature>
<dbReference type="SUPFAM" id="SSF81382">
    <property type="entry name" value="Skp1 dimerisation domain-like"/>
    <property type="match status" value="1"/>
</dbReference>
<evidence type="ECO:0000256" key="2">
    <source>
        <dbReference type="ARBA" id="ARBA00022786"/>
    </source>
</evidence>
<dbReference type="InterPro" id="IPR016072">
    <property type="entry name" value="Skp1_comp_dimer"/>
</dbReference>
<dbReference type="SUPFAM" id="SSF54695">
    <property type="entry name" value="POZ domain"/>
    <property type="match status" value="1"/>
</dbReference>
<comment type="pathway">
    <text evidence="3">Protein modification; protein ubiquitination.</text>
</comment>
<dbReference type="InterPro" id="IPR001232">
    <property type="entry name" value="SKP1-like"/>
</dbReference>
<dbReference type="EMBL" id="PYSW02000026">
    <property type="protein sequence ID" value="KAG2381613.1"/>
    <property type="molecule type" value="Genomic_DNA"/>
</dbReference>
<evidence type="ECO:0000313" key="8">
    <source>
        <dbReference type="Proteomes" id="UP000816034"/>
    </source>
</evidence>
<dbReference type="RefSeq" id="XP_044547293.1">
    <property type="nucleotide sequence ID" value="XM_044695808.1"/>
</dbReference>
<gene>
    <name evidence="7" type="ORF">C9374_005997</name>
    <name evidence="6" type="ORF">C9374_014215</name>
</gene>
<dbReference type="SMART" id="SM00512">
    <property type="entry name" value="Skp1"/>
    <property type="match status" value="1"/>
</dbReference>
<name>A0AA88GAX6_NAELO</name>
<dbReference type="InterPro" id="IPR016073">
    <property type="entry name" value="Skp1_comp_POZ"/>
</dbReference>
<dbReference type="Gene3D" id="3.30.710.10">
    <property type="entry name" value="Potassium Channel Kv1.1, Chain A"/>
    <property type="match status" value="1"/>
</dbReference>
<accession>A0AA88GAX6</accession>
<dbReference type="PANTHER" id="PTHR11165">
    <property type="entry name" value="SKP1"/>
    <property type="match status" value="1"/>
</dbReference>
<dbReference type="Proteomes" id="UP000816034">
    <property type="component" value="Unassembled WGS sequence"/>
</dbReference>
<dbReference type="PIRSF" id="PIRSF028729">
    <property type="entry name" value="E3_ubiquit_lig_SCF_Skp"/>
    <property type="match status" value="1"/>
</dbReference>
<dbReference type="Pfam" id="PF01466">
    <property type="entry name" value="Skp1"/>
    <property type="match status" value="1"/>
</dbReference>
<sequence>MSEAKQVELQSKDKQSFKVDRDVILMSGLVKDMLEEGDEDDCPIIPVPNVDSKPLQKVIEYCQYHHKEPAQEIEKPLKGKIEDVICDWDKKFLEIDQSLLIELIMAANYLNIKDLLDLTCAKVASMIKGKSPEQIREMFGIENDFTPEEEAKIREENKWCEEA</sequence>
<evidence type="ECO:0000259" key="5">
    <source>
        <dbReference type="Pfam" id="PF03931"/>
    </source>
</evidence>
<keyword evidence="8" id="KW-1185">Reference proteome</keyword>
<dbReference type="InterPro" id="IPR011333">
    <property type="entry name" value="SKP1/BTB/POZ_sf"/>
</dbReference>
<dbReference type="GO" id="GO:0006511">
    <property type="term" value="P:ubiquitin-dependent protein catabolic process"/>
    <property type="evidence" value="ECO:0007669"/>
    <property type="project" value="InterPro"/>
</dbReference>
<reference evidence="6" key="2">
    <citation type="submission" date="2020-04" db="EMBL/GenBank/DDBJ databases">
        <authorList>
            <person name="Liechti N."/>
            <person name="Schuerch N."/>
            <person name="Bruggmann R."/>
            <person name="Wittwer M."/>
        </authorList>
    </citation>
    <scope>NUCLEOTIDE SEQUENCE</scope>
    <source>
        <strain evidence="6">ATCC 30569</strain>
    </source>
</reference>
<dbReference type="FunFam" id="3.30.710.10:FF:000026">
    <property type="entry name" value="E3 ubiquitin ligase complex SCF subunit"/>
    <property type="match status" value="1"/>
</dbReference>
<evidence type="ECO:0000313" key="6">
    <source>
        <dbReference type="EMBL" id="KAG2370800.1"/>
    </source>
</evidence>
<proteinExistence type="inferred from homology"/>
<dbReference type="CDD" id="cd18322">
    <property type="entry name" value="BTB_POZ_SKP1"/>
    <property type="match status" value="1"/>
</dbReference>
<dbReference type="InterPro" id="IPR016897">
    <property type="entry name" value="SKP1"/>
</dbReference>